<reference evidence="5 6" key="1">
    <citation type="submission" date="2018-11" db="EMBL/GenBank/DDBJ databases">
        <authorList>
            <person name="Criscuolo A."/>
        </authorList>
    </citation>
    <scope>NUCLEOTIDE SEQUENCE [LARGE SCALE GENOMIC DNA]</scope>
    <source>
        <strain evidence="5">ACIP111625</strain>
    </source>
</reference>
<dbReference type="Pfam" id="PF13458">
    <property type="entry name" value="Peripla_BP_6"/>
    <property type="match status" value="1"/>
</dbReference>
<feature type="domain" description="Leucine-binding protein" evidence="4">
    <location>
        <begin position="41"/>
        <end position="384"/>
    </location>
</feature>
<comment type="similarity">
    <text evidence="1">Belongs to the leucine-binding protein family.</text>
</comment>
<dbReference type="InterPro" id="IPR028081">
    <property type="entry name" value="Leu-bd"/>
</dbReference>
<gene>
    <name evidence="5" type="ORF">XINFAN_03841</name>
</gene>
<name>A0A3P5XWA5_9RHOB</name>
<evidence type="ECO:0000313" key="6">
    <source>
        <dbReference type="Proteomes" id="UP000277498"/>
    </source>
</evidence>
<proteinExistence type="inferred from homology"/>
<dbReference type="SUPFAM" id="SSF53822">
    <property type="entry name" value="Periplasmic binding protein-like I"/>
    <property type="match status" value="1"/>
</dbReference>
<accession>A0A3P5XWA5</accession>
<dbReference type="EMBL" id="UXAW01000118">
    <property type="protein sequence ID" value="VDC33449.1"/>
    <property type="molecule type" value="Genomic_DNA"/>
</dbReference>
<dbReference type="AlphaFoldDB" id="A0A3P5XWA5"/>
<dbReference type="RefSeq" id="WP_124088522.1">
    <property type="nucleotide sequence ID" value="NZ_UXAW01000118.1"/>
</dbReference>
<keyword evidence="3" id="KW-0029">Amino-acid transport</keyword>
<dbReference type="Gene3D" id="3.40.50.2300">
    <property type="match status" value="2"/>
</dbReference>
<dbReference type="OrthoDB" id="9791590at2"/>
<dbReference type="InterPro" id="IPR028082">
    <property type="entry name" value="Peripla_BP_I"/>
</dbReference>
<evidence type="ECO:0000256" key="3">
    <source>
        <dbReference type="ARBA" id="ARBA00022970"/>
    </source>
</evidence>
<dbReference type="PANTHER" id="PTHR30483">
    <property type="entry name" value="LEUCINE-SPECIFIC-BINDING PROTEIN"/>
    <property type="match status" value="1"/>
</dbReference>
<protein>
    <recommendedName>
        <fullName evidence="4">Leucine-binding protein domain-containing protein</fullName>
    </recommendedName>
</protein>
<dbReference type="Proteomes" id="UP000277498">
    <property type="component" value="Unassembled WGS sequence"/>
</dbReference>
<keyword evidence="6" id="KW-1185">Reference proteome</keyword>
<keyword evidence="3" id="KW-0813">Transport</keyword>
<evidence type="ECO:0000313" key="5">
    <source>
        <dbReference type="EMBL" id="VDC33449.1"/>
    </source>
</evidence>
<dbReference type="GO" id="GO:0006865">
    <property type="term" value="P:amino acid transport"/>
    <property type="evidence" value="ECO:0007669"/>
    <property type="project" value="UniProtKB-KW"/>
</dbReference>
<evidence type="ECO:0000256" key="2">
    <source>
        <dbReference type="ARBA" id="ARBA00022729"/>
    </source>
</evidence>
<keyword evidence="2" id="KW-0732">Signal</keyword>
<dbReference type="InterPro" id="IPR051010">
    <property type="entry name" value="BCAA_transport"/>
</dbReference>
<dbReference type="CDD" id="cd06336">
    <property type="entry name" value="PBP1_ABC_ligand_binding-like"/>
    <property type="match status" value="1"/>
</dbReference>
<evidence type="ECO:0000256" key="1">
    <source>
        <dbReference type="ARBA" id="ARBA00010062"/>
    </source>
</evidence>
<evidence type="ECO:0000259" key="4">
    <source>
        <dbReference type="Pfam" id="PF13458"/>
    </source>
</evidence>
<sequence length="433" mass="46525">MSGRARNRIRQFGPGGLSRRGVLGTVLGALFAPRAGAAEGPVRIGFLGPLSGPVAAWGRPGLDGSLLWAEWVNAAGGIRIGGVARPVEIVAFDDQYDPARAGAGARRLIRDQGVSFLMMLGGDSWPGVAPVAHETGMLCSTLLPSDLGPDTPTLIAPAEVHPIYNVTGVDWLARNRPDLNTAVICAQDDVFGLPSVATYLAAFEAAGIEMLDEPLLFDPATADFAPLVTRMLARGPKIVCLDTCYPGYILPICEQLFRQGFRGQILSCTLDFHDRIQAATSAEFLEGTVFQFPDFDDPALNGGGVNFPRPNEFYAEYNRRHPGGWSSVSWQYAATLDLWKAAAESAGSEDPGAVLAAMKAGGHLAHVFGPAEWWGEEFFGISNALVGNWPVVEIAGGKARVREFVSVTAWYDRHGPLLIRHMRALGQMWDQRG</sequence>
<organism evidence="5 6">
    <name type="scientific">Pseudogemmobacter humi</name>
    <dbReference type="NCBI Taxonomy" id="2483812"/>
    <lineage>
        <taxon>Bacteria</taxon>
        <taxon>Pseudomonadati</taxon>
        <taxon>Pseudomonadota</taxon>
        <taxon>Alphaproteobacteria</taxon>
        <taxon>Rhodobacterales</taxon>
        <taxon>Paracoccaceae</taxon>
        <taxon>Pseudogemmobacter</taxon>
    </lineage>
</organism>
<dbReference type="PANTHER" id="PTHR30483:SF6">
    <property type="entry name" value="PERIPLASMIC BINDING PROTEIN OF ABC TRANSPORTER FOR NATURAL AMINO ACIDS"/>
    <property type="match status" value="1"/>
</dbReference>